<dbReference type="Proteomes" id="UP001501169">
    <property type="component" value="Unassembled WGS sequence"/>
</dbReference>
<evidence type="ECO:0000313" key="1">
    <source>
        <dbReference type="EMBL" id="GAA0550698.1"/>
    </source>
</evidence>
<dbReference type="EMBL" id="BAAAEO010000003">
    <property type="protein sequence ID" value="GAA0550698.1"/>
    <property type="molecule type" value="Genomic_DNA"/>
</dbReference>
<comment type="caution">
    <text evidence="1">The sequence shown here is derived from an EMBL/GenBank/DDBJ whole genome shotgun (WGS) entry which is preliminary data.</text>
</comment>
<name>A0ABN1DS08_9GAMM</name>
<gene>
    <name evidence="1" type="ORF">GCM10009098_17900</name>
</gene>
<sequence length="92" mass="9813">MNYQALQLAAEQGITAINKTAPASISVDVLASIKRQMEFICKHAAAGNNPSAELPTGVKFTYAVLASRELTSPDDLTLQAKINEVTRLLIGV</sequence>
<proteinExistence type="predicted"/>
<dbReference type="RefSeq" id="WP_226767326.1">
    <property type="nucleotide sequence ID" value="NZ_BAAAEO010000003.1"/>
</dbReference>
<organism evidence="1 2">
    <name type="scientific">Rheinheimera aquimaris</name>
    <dbReference type="NCBI Taxonomy" id="412437"/>
    <lineage>
        <taxon>Bacteria</taxon>
        <taxon>Pseudomonadati</taxon>
        <taxon>Pseudomonadota</taxon>
        <taxon>Gammaproteobacteria</taxon>
        <taxon>Chromatiales</taxon>
        <taxon>Chromatiaceae</taxon>
        <taxon>Rheinheimera</taxon>
    </lineage>
</organism>
<accession>A0ABN1DS08</accession>
<protein>
    <recommendedName>
        <fullName evidence="3">Tsi6 domain-containing protein</fullName>
    </recommendedName>
</protein>
<evidence type="ECO:0000313" key="2">
    <source>
        <dbReference type="Proteomes" id="UP001501169"/>
    </source>
</evidence>
<reference evidence="1 2" key="1">
    <citation type="journal article" date="2019" name="Int. J. Syst. Evol. Microbiol.">
        <title>The Global Catalogue of Microorganisms (GCM) 10K type strain sequencing project: providing services to taxonomists for standard genome sequencing and annotation.</title>
        <authorList>
            <consortium name="The Broad Institute Genomics Platform"/>
            <consortium name="The Broad Institute Genome Sequencing Center for Infectious Disease"/>
            <person name="Wu L."/>
            <person name="Ma J."/>
        </authorList>
    </citation>
    <scope>NUCLEOTIDE SEQUENCE [LARGE SCALE GENOMIC DNA]</scope>
    <source>
        <strain evidence="1 2">JCM 14331</strain>
    </source>
</reference>
<evidence type="ECO:0008006" key="3">
    <source>
        <dbReference type="Google" id="ProtNLM"/>
    </source>
</evidence>
<keyword evidence="2" id="KW-1185">Reference proteome</keyword>